<dbReference type="HOGENOM" id="CLU_1014191_0_0_2"/>
<reference evidence="8" key="1">
    <citation type="journal article" date="2008" name="J. Bacteriol.">
        <title>Genome sequence of Thermofilum pendens reveals an exceptional loss of biosynthetic pathways without genome reduction.</title>
        <authorList>
            <person name="Anderson I."/>
            <person name="Rodriguez J."/>
            <person name="Susanti D."/>
            <person name="Porat I."/>
            <person name="Reich C."/>
            <person name="Ulrich L.E."/>
            <person name="Elkins J.G."/>
            <person name="Mavromatis K."/>
            <person name="Lykidis A."/>
            <person name="Kim E."/>
            <person name="Thompson L.S."/>
            <person name="Nolan M."/>
            <person name="Land M."/>
            <person name="Copeland A."/>
            <person name="Lapidus A."/>
            <person name="Lucas S."/>
            <person name="Detter C."/>
            <person name="Zhulin I.B."/>
            <person name="Olsen G.J."/>
            <person name="Whitman W."/>
            <person name="Mukhopadhyay B."/>
            <person name="Bristow J."/>
            <person name="Kyrpides N."/>
        </authorList>
    </citation>
    <scope>NUCLEOTIDE SEQUENCE [LARGE SCALE GENOMIC DNA]</scope>
    <source>
        <strain evidence="8">DSM 2475 / Hrk 5</strain>
    </source>
</reference>
<organism evidence="7 8">
    <name type="scientific">Thermofilum pendens (strain DSM 2475 / Hrk 5)</name>
    <dbReference type="NCBI Taxonomy" id="368408"/>
    <lineage>
        <taxon>Archaea</taxon>
        <taxon>Thermoproteota</taxon>
        <taxon>Thermoprotei</taxon>
        <taxon>Thermofilales</taxon>
        <taxon>Thermofilaceae</taxon>
        <taxon>Thermofilum</taxon>
    </lineage>
</organism>
<dbReference type="STRING" id="368408.Tpen_1104"/>
<evidence type="ECO:0000256" key="4">
    <source>
        <dbReference type="ARBA" id="ARBA00022989"/>
    </source>
</evidence>
<evidence type="ECO:0000313" key="8">
    <source>
        <dbReference type="Proteomes" id="UP000000641"/>
    </source>
</evidence>
<feature type="transmembrane region" description="Helical" evidence="6">
    <location>
        <begin position="201"/>
        <end position="220"/>
    </location>
</feature>
<feature type="transmembrane region" description="Helical" evidence="6">
    <location>
        <begin position="158"/>
        <end position="180"/>
    </location>
</feature>
<proteinExistence type="predicted"/>
<evidence type="ECO:0000256" key="3">
    <source>
        <dbReference type="ARBA" id="ARBA00022692"/>
    </source>
</evidence>
<evidence type="ECO:0000313" key="7">
    <source>
        <dbReference type="EMBL" id="ABL78503.1"/>
    </source>
</evidence>
<keyword evidence="4 6" id="KW-1133">Transmembrane helix</keyword>
<feature type="transmembrane region" description="Helical" evidence="6">
    <location>
        <begin position="128"/>
        <end position="146"/>
    </location>
</feature>
<dbReference type="PANTHER" id="PTHR34857:SF2">
    <property type="entry name" value="SLL0384 PROTEIN"/>
    <property type="match status" value="1"/>
</dbReference>
<dbReference type="KEGG" id="tpe:Tpen_1104"/>
<dbReference type="eggNOG" id="arCOG02250">
    <property type="taxonomic scope" value="Archaea"/>
</dbReference>
<evidence type="ECO:0000256" key="6">
    <source>
        <dbReference type="SAM" id="Phobius"/>
    </source>
</evidence>
<dbReference type="EnsemblBacteria" id="ABL78503">
    <property type="protein sequence ID" value="ABL78503"/>
    <property type="gene ID" value="Tpen_1104"/>
</dbReference>
<dbReference type="Proteomes" id="UP000000641">
    <property type="component" value="Chromosome"/>
</dbReference>
<gene>
    <name evidence="7" type="ordered locus">Tpen_1104</name>
</gene>
<keyword evidence="3 6" id="KW-0812">Transmembrane</keyword>
<name>A1RZ73_THEPD</name>
<feature type="transmembrane region" description="Helical" evidence="6">
    <location>
        <begin position="255"/>
        <end position="273"/>
    </location>
</feature>
<sequence>MPTILGELTGFEAESKLYMGLSPLVKIVVPLSFSLDVLLVKDVPSAAALTLAVFLVVLAVKVPLRVVKGFLVLIASLSAFIVLSLTLFTSLPGRVLFEYTLLSVKAEKGVLAWRIVVTDEALSRSFFFVLRILAMILTATLFVATVSDRDVVRALRGLRLPLGVAVAASLFFRGISMFLDDFRVIREAMMARGVDFEKTSLYRRFFLYVNALIPLISLMVSRSYEVSLALESKGLSPLSGPRGGYAFALTRADRLVLGLAALQFALLAAWWVCA</sequence>
<dbReference type="RefSeq" id="WP_011752768.1">
    <property type="nucleotide sequence ID" value="NC_008698.1"/>
</dbReference>
<dbReference type="GeneID" id="4601098"/>
<feature type="transmembrane region" description="Helical" evidence="6">
    <location>
        <begin position="46"/>
        <end position="64"/>
    </location>
</feature>
<feature type="transmembrane region" description="Helical" evidence="6">
    <location>
        <begin position="70"/>
        <end position="91"/>
    </location>
</feature>
<dbReference type="CDD" id="cd16914">
    <property type="entry name" value="EcfT"/>
    <property type="match status" value="1"/>
</dbReference>
<dbReference type="PANTHER" id="PTHR34857">
    <property type="entry name" value="SLL0384 PROTEIN"/>
    <property type="match status" value="1"/>
</dbReference>
<evidence type="ECO:0000256" key="2">
    <source>
        <dbReference type="ARBA" id="ARBA00022475"/>
    </source>
</evidence>
<evidence type="ECO:0000256" key="1">
    <source>
        <dbReference type="ARBA" id="ARBA00004141"/>
    </source>
</evidence>
<keyword evidence="2" id="KW-1003">Cell membrane</keyword>
<dbReference type="Pfam" id="PF02361">
    <property type="entry name" value="CbiQ"/>
    <property type="match status" value="1"/>
</dbReference>
<accession>A1RZ73</accession>
<dbReference type="InterPro" id="IPR003339">
    <property type="entry name" value="ABC/ECF_trnsptr_transmembrane"/>
</dbReference>
<keyword evidence="5 6" id="KW-0472">Membrane</keyword>
<dbReference type="AlphaFoldDB" id="A1RZ73"/>
<dbReference type="InterPro" id="IPR051611">
    <property type="entry name" value="ECF_transporter_component"/>
</dbReference>
<evidence type="ECO:0000256" key="5">
    <source>
        <dbReference type="ARBA" id="ARBA00023136"/>
    </source>
</evidence>
<dbReference type="GO" id="GO:0005886">
    <property type="term" value="C:plasma membrane"/>
    <property type="evidence" value="ECO:0007669"/>
    <property type="project" value="UniProtKB-ARBA"/>
</dbReference>
<dbReference type="OrthoDB" id="31434at2157"/>
<comment type="subcellular location">
    <subcellularLocation>
        <location evidence="1">Membrane</location>
        <topology evidence="1">Multi-pass membrane protein</topology>
    </subcellularLocation>
</comment>
<keyword evidence="8" id="KW-1185">Reference proteome</keyword>
<dbReference type="EMBL" id="CP000505">
    <property type="protein sequence ID" value="ABL78503.1"/>
    <property type="molecule type" value="Genomic_DNA"/>
</dbReference>
<protein>
    <submittedName>
        <fullName evidence="7">Cobalt transport protein</fullName>
    </submittedName>
</protein>